<protein>
    <submittedName>
        <fullName evidence="5">Peptidase S51</fullName>
    </submittedName>
</protein>
<dbReference type="Proteomes" id="UP000215546">
    <property type="component" value="Unassembled WGS sequence"/>
</dbReference>
<keyword evidence="2" id="KW-0645">Protease</keyword>
<reference evidence="6" key="1">
    <citation type="submission" date="2017-04" db="EMBL/GenBank/DDBJ databases">
        <title>Finegoldia magna isolated from orthopedic joint implant-associated infections.</title>
        <authorList>
            <person name="Bjorklund S."/>
            <person name="Bruggemann H."/>
            <person name="Jensen A."/>
            <person name="Hellmark B."/>
            <person name="Soderquist B."/>
        </authorList>
    </citation>
    <scope>NUCLEOTIDE SEQUENCE [LARGE SCALE GENOMIC DNA]</scope>
    <source>
        <strain evidence="6">12T273</strain>
    </source>
</reference>
<dbReference type="InterPro" id="IPR029062">
    <property type="entry name" value="Class_I_gatase-like"/>
</dbReference>
<dbReference type="InterPro" id="IPR005320">
    <property type="entry name" value="Peptidase_S51"/>
</dbReference>
<name>A0A233VFE6_FINMA</name>
<keyword evidence="3" id="KW-0378">Hydrolase</keyword>
<proteinExistence type="inferred from homology"/>
<sequence>MNVILSSDIMSPDKRQLNSQNGFVDKIHEYIDDINCLYIPSDPHTPFLTHTISSHHKRAFEKSGFTVKHWKILYPYKKRKLQQLISHVNLIILAGGHVPTQNKFFHDIHLKKYIKDFEGLLIGISAGSMNSATEVYAQPENFGEVKSTHYRRFLKGLGIVDISVLPHYKEIKHQRIDNQRIMEDVTLPDSYGRKFYAIEDGAYIVATENIIYGNCYVIKDGKIKKVCNTGQSVNLRGDF</sequence>
<dbReference type="AlphaFoldDB" id="A0A233VFE6"/>
<dbReference type="GO" id="GO:0008236">
    <property type="term" value="F:serine-type peptidase activity"/>
    <property type="evidence" value="ECO:0007669"/>
    <property type="project" value="UniProtKB-KW"/>
</dbReference>
<dbReference type="Gene3D" id="3.40.50.880">
    <property type="match status" value="1"/>
</dbReference>
<evidence type="ECO:0000256" key="4">
    <source>
        <dbReference type="ARBA" id="ARBA00022825"/>
    </source>
</evidence>
<dbReference type="RefSeq" id="WP_094209014.1">
    <property type="nucleotide sequence ID" value="NZ_NDYE01000019.1"/>
</dbReference>
<dbReference type="GO" id="GO:0006508">
    <property type="term" value="P:proteolysis"/>
    <property type="evidence" value="ECO:0007669"/>
    <property type="project" value="UniProtKB-KW"/>
</dbReference>
<dbReference type="SUPFAM" id="SSF52317">
    <property type="entry name" value="Class I glutamine amidotransferase-like"/>
    <property type="match status" value="1"/>
</dbReference>
<accession>A0A233VFE6</accession>
<comment type="similarity">
    <text evidence="1">Belongs to the peptidase S51 family.</text>
</comment>
<evidence type="ECO:0000313" key="5">
    <source>
        <dbReference type="EMBL" id="OXZ31145.1"/>
    </source>
</evidence>
<dbReference type="EMBL" id="NDYE01000019">
    <property type="protein sequence ID" value="OXZ31145.1"/>
    <property type="molecule type" value="Genomic_DNA"/>
</dbReference>
<evidence type="ECO:0000256" key="2">
    <source>
        <dbReference type="ARBA" id="ARBA00022670"/>
    </source>
</evidence>
<comment type="caution">
    <text evidence="5">The sequence shown here is derived from an EMBL/GenBank/DDBJ whole genome shotgun (WGS) entry which is preliminary data.</text>
</comment>
<dbReference type="Pfam" id="PF03575">
    <property type="entry name" value="Peptidase_S51"/>
    <property type="match status" value="1"/>
</dbReference>
<gene>
    <name evidence="5" type="ORF">B9N55_08635</name>
</gene>
<organism evidence="5 6">
    <name type="scientific">Finegoldia magna</name>
    <name type="common">Peptostreptococcus magnus</name>
    <dbReference type="NCBI Taxonomy" id="1260"/>
    <lineage>
        <taxon>Bacteria</taxon>
        <taxon>Bacillati</taxon>
        <taxon>Bacillota</taxon>
        <taxon>Tissierellia</taxon>
        <taxon>Tissierellales</taxon>
        <taxon>Peptoniphilaceae</taxon>
        <taxon>Finegoldia</taxon>
    </lineage>
</organism>
<keyword evidence="4" id="KW-0720">Serine protease</keyword>
<evidence type="ECO:0000313" key="6">
    <source>
        <dbReference type="Proteomes" id="UP000215546"/>
    </source>
</evidence>
<evidence type="ECO:0000256" key="1">
    <source>
        <dbReference type="ARBA" id="ARBA00006534"/>
    </source>
</evidence>
<evidence type="ECO:0000256" key="3">
    <source>
        <dbReference type="ARBA" id="ARBA00022801"/>
    </source>
</evidence>